<proteinExistence type="predicted"/>
<gene>
    <name evidence="1" type="ORF">ERS008529_04911</name>
</gene>
<reference evidence="2" key="1">
    <citation type="submission" date="2015-03" db="EMBL/GenBank/DDBJ databases">
        <authorList>
            <consortium name="Pathogen Informatics"/>
        </authorList>
    </citation>
    <scope>NUCLEOTIDE SEQUENCE [LARGE SCALE GENOMIC DNA]</scope>
    <source>
        <strain evidence="2">A125KOH2</strain>
    </source>
</reference>
<dbReference type="Proteomes" id="UP000045840">
    <property type="component" value="Unassembled WGS sequence"/>
</dbReference>
<protein>
    <submittedName>
        <fullName evidence="1">Uncharacterized protein</fullName>
    </submittedName>
</protein>
<name>A0A0T9RS15_9GAMM</name>
<dbReference type="AlphaFoldDB" id="A0A0T9RS15"/>
<accession>A0A0T9RS15</accession>
<sequence length="139" mass="15908">MGRRRHFRDITQKRDILRATVKLVVGDSGGNWLATGSVVFLNVGLGVEAALYDFRGVFKILHQMIFTDIQQFDAHVLTEIGLINQGFYATPGGLDTLEIRVMHHRIQLATDLVIQCRNVTIQQGFIQLFHFFRRLLQQV</sequence>
<organism evidence="1 2">
    <name type="scientific">Yersinia pekkanenii</name>
    <dbReference type="NCBI Taxonomy" id="1288385"/>
    <lineage>
        <taxon>Bacteria</taxon>
        <taxon>Pseudomonadati</taxon>
        <taxon>Pseudomonadota</taxon>
        <taxon>Gammaproteobacteria</taxon>
        <taxon>Enterobacterales</taxon>
        <taxon>Yersiniaceae</taxon>
        <taxon>Yersinia</taxon>
    </lineage>
</organism>
<evidence type="ECO:0000313" key="1">
    <source>
        <dbReference type="EMBL" id="CNI80587.1"/>
    </source>
</evidence>
<evidence type="ECO:0000313" key="2">
    <source>
        <dbReference type="Proteomes" id="UP000045840"/>
    </source>
</evidence>
<dbReference type="EMBL" id="CQAZ01000170">
    <property type="protein sequence ID" value="CNI80587.1"/>
    <property type="molecule type" value="Genomic_DNA"/>
</dbReference>